<comment type="cofactor">
    <cofactor evidence="18">
        <name>Mg(2+)</name>
        <dbReference type="ChEBI" id="CHEBI:18420"/>
    </cofactor>
    <text evidence="18">Mn(2+), Zn(2+), Cd(2+) and Co(2+) support activity to lesser extents.</text>
</comment>
<evidence type="ECO:0000256" key="16">
    <source>
        <dbReference type="PIRSR" id="PIRSR600829-2"/>
    </source>
</evidence>
<dbReference type="InterPro" id="IPR036945">
    <property type="entry name" value="DAGK_sf"/>
</dbReference>
<evidence type="ECO:0000256" key="2">
    <source>
        <dbReference type="ARBA" id="ARBA00005967"/>
    </source>
</evidence>
<evidence type="ECO:0000256" key="7">
    <source>
        <dbReference type="ARBA" id="ARBA00022741"/>
    </source>
</evidence>
<feature type="transmembrane region" description="Helical" evidence="19">
    <location>
        <begin position="61"/>
        <end position="81"/>
    </location>
</feature>
<proteinExistence type="inferred from homology"/>
<reference evidence="20 21" key="1">
    <citation type="journal article" date="2016" name="Front. Microbiol.">
        <title>Microevolution Analysis of Bacillus coahuilensis Unveils Differences in Phosphorus Acquisition Strategies and Their Regulation.</title>
        <authorList>
            <person name="Gomez-Lunar Z."/>
            <person name="Hernandez-Gonzalez I."/>
            <person name="Rodriguez-Torres M.D."/>
            <person name="Souza V."/>
            <person name="Olmedo-Alvarez G."/>
        </authorList>
    </citation>
    <scope>NUCLEOTIDE SEQUENCE [LARGE SCALE GENOMIC DNA]</scope>
    <source>
        <strain evidence="21">p1.1.43</strain>
    </source>
</reference>
<keyword evidence="13" id="KW-0594">Phospholipid biosynthesis</keyword>
<keyword evidence="14" id="KW-1208">Phospholipid metabolism</keyword>
<keyword evidence="18" id="KW-0479">Metal-binding</keyword>
<keyword evidence="9 17" id="KW-0067">ATP-binding</keyword>
<keyword evidence="12 19" id="KW-0472">Membrane</keyword>
<evidence type="ECO:0000256" key="11">
    <source>
        <dbReference type="ARBA" id="ARBA00023098"/>
    </source>
</evidence>
<evidence type="ECO:0000256" key="8">
    <source>
        <dbReference type="ARBA" id="ARBA00022777"/>
    </source>
</evidence>
<feature type="transmembrane region" description="Helical" evidence="19">
    <location>
        <begin position="102"/>
        <end position="127"/>
    </location>
</feature>
<accession>A0A147K7P5</accession>
<evidence type="ECO:0000256" key="19">
    <source>
        <dbReference type="SAM" id="Phobius"/>
    </source>
</evidence>
<organism evidence="20 21">
    <name type="scientific">Bacillus coahuilensis p1.1.43</name>
    <dbReference type="NCBI Taxonomy" id="1150625"/>
    <lineage>
        <taxon>Bacteria</taxon>
        <taxon>Bacillati</taxon>
        <taxon>Bacillota</taxon>
        <taxon>Bacilli</taxon>
        <taxon>Bacillales</taxon>
        <taxon>Bacillaceae</taxon>
        <taxon>Bacillus</taxon>
    </lineage>
</organism>
<dbReference type="Gene3D" id="1.10.287.3610">
    <property type="match status" value="1"/>
</dbReference>
<evidence type="ECO:0000256" key="6">
    <source>
        <dbReference type="ARBA" id="ARBA00022692"/>
    </source>
</evidence>
<dbReference type="CDD" id="cd14265">
    <property type="entry name" value="UDPK_IM_like"/>
    <property type="match status" value="1"/>
</dbReference>
<feature type="binding site" evidence="16">
    <location>
        <position position="75"/>
    </location>
    <ligand>
        <name>substrate</name>
    </ligand>
</feature>
<dbReference type="STRING" id="1150625.Q75_10205"/>
<evidence type="ECO:0000256" key="13">
    <source>
        <dbReference type="ARBA" id="ARBA00023209"/>
    </source>
</evidence>
<keyword evidence="3" id="KW-1003">Cell membrane</keyword>
<dbReference type="GO" id="GO:0046872">
    <property type="term" value="F:metal ion binding"/>
    <property type="evidence" value="ECO:0007669"/>
    <property type="project" value="UniProtKB-KW"/>
</dbReference>
<evidence type="ECO:0000313" key="20">
    <source>
        <dbReference type="EMBL" id="KUP06022.1"/>
    </source>
</evidence>
<keyword evidence="6 19" id="KW-0812">Transmembrane</keyword>
<keyword evidence="10 19" id="KW-1133">Transmembrane helix</keyword>
<evidence type="ECO:0000313" key="21">
    <source>
        <dbReference type="Proteomes" id="UP000074108"/>
    </source>
</evidence>
<feature type="transmembrane region" description="Helical" evidence="19">
    <location>
        <begin position="37"/>
        <end position="55"/>
    </location>
</feature>
<evidence type="ECO:0000256" key="17">
    <source>
        <dbReference type="PIRSR" id="PIRSR600829-3"/>
    </source>
</evidence>
<dbReference type="GO" id="GO:0005886">
    <property type="term" value="C:plasma membrane"/>
    <property type="evidence" value="ECO:0007669"/>
    <property type="project" value="UniProtKB-SubCell"/>
</dbReference>
<keyword evidence="4" id="KW-0444">Lipid biosynthesis</keyword>
<comment type="caution">
    <text evidence="20">The sequence shown here is derived from an EMBL/GenBank/DDBJ whole genome shotgun (WGS) entry which is preliminary data.</text>
</comment>
<dbReference type="GO" id="GO:0008654">
    <property type="term" value="P:phospholipid biosynthetic process"/>
    <property type="evidence" value="ECO:0007669"/>
    <property type="project" value="UniProtKB-KW"/>
</dbReference>
<evidence type="ECO:0000256" key="10">
    <source>
        <dbReference type="ARBA" id="ARBA00022989"/>
    </source>
</evidence>
<dbReference type="Proteomes" id="UP000074108">
    <property type="component" value="Unassembled WGS sequence"/>
</dbReference>
<evidence type="ECO:0000256" key="12">
    <source>
        <dbReference type="ARBA" id="ARBA00023136"/>
    </source>
</evidence>
<dbReference type="InterPro" id="IPR033717">
    <property type="entry name" value="UDPK"/>
</dbReference>
<gene>
    <name evidence="20" type="ORF">Q75_10205</name>
</gene>
<keyword evidence="8 20" id="KW-0418">Kinase</keyword>
<evidence type="ECO:0000256" key="3">
    <source>
        <dbReference type="ARBA" id="ARBA00022475"/>
    </source>
</evidence>
<feature type="binding site" evidence="18">
    <location>
        <position position="82"/>
    </location>
    <ligand>
        <name>a divalent metal cation</name>
        <dbReference type="ChEBI" id="CHEBI:60240"/>
    </ligand>
</feature>
<dbReference type="RefSeq" id="WP_059351291.1">
    <property type="nucleotide sequence ID" value="NZ_LDYG01000031.1"/>
</dbReference>
<keyword evidence="21" id="KW-1185">Reference proteome</keyword>
<name>A0A147K7P5_9BACI</name>
<comment type="subcellular location">
    <subcellularLocation>
        <location evidence="1">Cell membrane</location>
        <topology evidence="1">Multi-pass membrane protein</topology>
    </subcellularLocation>
</comment>
<dbReference type="Pfam" id="PF01219">
    <property type="entry name" value="DAGK_prokar"/>
    <property type="match status" value="1"/>
</dbReference>
<keyword evidence="11" id="KW-0443">Lipid metabolism</keyword>
<dbReference type="OrthoDB" id="9789934at2"/>
<protein>
    <submittedName>
        <fullName evidence="20">Diacylglycerol kinase</fullName>
    </submittedName>
</protein>
<dbReference type="PANTHER" id="PTHR34299:SF1">
    <property type="entry name" value="DIACYLGLYCEROL KINASE"/>
    <property type="match status" value="1"/>
</dbReference>
<dbReference type="AlphaFoldDB" id="A0A147K7P5"/>
<feature type="binding site" evidence="17">
    <location>
        <position position="82"/>
    </location>
    <ligand>
        <name>ATP</name>
        <dbReference type="ChEBI" id="CHEBI:30616"/>
    </ligand>
</feature>
<feature type="binding site" evidence="17">
    <location>
        <position position="22"/>
    </location>
    <ligand>
        <name>ATP</name>
        <dbReference type="ChEBI" id="CHEBI:30616"/>
    </ligand>
</feature>
<dbReference type="GO" id="GO:0005524">
    <property type="term" value="F:ATP binding"/>
    <property type="evidence" value="ECO:0007669"/>
    <property type="project" value="UniProtKB-KW"/>
</dbReference>
<keyword evidence="7 17" id="KW-0547">Nucleotide-binding</keyword>
<evidence type="ECO:0000256" key="1">
    <source>
        <dbReference type="ARBA" id="ARBA00004651"/>
    </source>
</evidence>
<comment type="similarity">
    <text evidence="2">Belongs to the bacterial diacylglycerol kinase family.</text>
</comment>
<evidence type="ECO:0000256" key="4">
    <source>
        <dbReference type="ARBA" id="ARBA00022516"/>
    </source>
</evidence>
<dbReference type="InterPro" id="IPR000829">
    <property type="entry name" value="DAGK"/>
</dbReference>
<evidence type="ECO:0000256" key="14">
    <source>
        <dbReference type="ARBA" id="ARBA00023264"/>
    </source>
</evidence>
<dbReference type="PATRIC" id="fig|1150625.3.peg.2175"/>
<evidence type="ECO:0000256" key="18">
    <source>
        <dbReference type="PIRSR" id="PIRSR600829-4"/>
    </source>
</evidence>
<evidence type="ECO:0000256" key="9">
    <source>
        <dbReference type="ARBA" id="ARBA00022840"/>
    </source>
</evidence>
<feature type="active site" description="Proton acceptor" evidence="15">
    <location>
        <position position="75"/>
    </location>
</feature>
<feature type="binding site" evidence="17">
    <location>
        <begin position="100"/>
        <end position="101"/>
    </location>
    <ligand>
        <name>ATP</name>
        <dbReference type="ChEBI" id="CHEBI:30616"/>
    </ligand>
</feature>
<evidence type="ECO:0000256" key="5">
    <source>
        <dbReference type="ARBA" id="ARBA00022679"/>
    </source>
</evidence>
<sequence>MNSDLKDHKLIDRKKLIRSFGYAKEGIVFTFKTQQNFRIHTLISIIVLIVGLAFQLETWEWIVITLSVGIVLVCELFNTAIERVVDLVTDDFHPLAKQAKDIGAGAVLLSAIASVLVGAIIFIPYFIELLLQT</sequence>
<keyword evidence="18" id="KW-0460">Magnesium</keyword>
<dbReference type="GO" id="GO:0016301">
    <property type="term" value="F:kinase activity"/>
    <property type="evidence" value="ECO:0007669"/>
    <property type="project" value="UniProtKB-KW"/>
</dbReference>
<keyword evidence="5" id="KW-0808">Transferase</keyword>
<dbReference type="EMBL" id="LDYG01000031">
    <property type="protein sequence ID" value="KUP06022.1"/>
    <property type="molecule type" value="Genomic_DNA"/>
</dbReference>
<evidence type="ECO:0000256" key="15">
    <source>
        <dbReference type="PIRSR" id="PIRSR600829-1"/>
    </source>
</evidence>
<dbReference type="PANTHER" id="PTHR34299">
    <property type="entry name" value="DIACYLGLYCEROL KINASE"/>
    <property type="match status" value="1"/>
</dbReference>